<comment type="similarity">
    <text evidence="2">Belongs to the bacterial solute-binding protein 5 family.</text>
</comment>
<dbReference type="PIRSF" id="PIRSF002741">
    <property type="entry name" value="MppA"/>
    <property type="match status" value="1"/>
</dbReference>
<dbReference type="GO" id="GO:0042597">
    <property type="term" value="C:periplasmic space"/>
    <property type="evidence" value="ECO:0007669"/>
    <property type="project" value="UniProtKB-ARBA"/>
</dbReference>
<protein>
    <submittedName>
        <fullName evidence="6">Peptide/nickel transport system substrate-binding protein</fullName>
    </submittedName>
</protein>
<keyword evidence="7" id="KW-1185">Reference proteome</keyword>
<dbReference type="AlphaFoldDB" id="A0A543D098"/>
<dbReference type="GO" id="GO:0043190">
    <property type="term" value="C:ATP-binding cassette (ABC) transporter complex"/>
    <property type="evidence" value="ECO:0007669"/>
    <property type="project" value="InterPro"/>
</dbReference>
<evidence type="ECO:0000256" key="3">
    <source>
        <dbReference type="ARBA" id="ARBA00022448"/>
    </source>
</evidence>
<keyword evidence="4" id="KW-0732">Signal</keyword>
<comment type="subcellular location">
    <subcellularLocation>
        <location evidence="1">Cell envelope</location>
    </subcellularLocation>
</comment>
<dbReference type="PROSITE" id="PS51257">
    <property type="entry name" value="PROKAR_LIPOPROTEIN"/>
    <property type="match status" value="1"/>
</dbReference>
<dbReference type="InterPro" id="IPR000914">
    <property type="entry name" value="SBP_5_dom"/>
</dbReference>
<dbReference type="SUPFAM" id="SSF53850">
    <property type="entry name" value="Periplasmic binding protein-like II"/>
    <property type="match status" value="1"/>
</dbReference>
<gene>
    <name evidence="6" type="ORF">FB558_7416</name>
</gene>
<evidence type="ECO:0000256" key="2">
    <source>
        <dbReference type="ARBA" id="ARBA00005695"/>
    </source>
</evidence>
<dbReference type="InterPro" id="IPR039424">
    <property type="entry name" value="SBP_5"/>
</dbReference>
<dbReference type="Gene3D" id="3.10.105.10">
    <property type="entry name" value="Dipeptide-binding Protein, Domain 3"/>
    <property type="match status" value="1"/>
</dbReference>
<evidence type="ECO:0000256" key="1">
    <source>
        <dbReference type="ARBA" id="ARBA00004196"/>
    </source>
</evidence>
<accession>A0A543D098</accession>
<dbReference type="Proteomes" id="UP000315677">
    <property type="component" value="Unassembled WGS sequence"/>
</dbReference>
<keyword evidence="3" id="KW-0813">Transport</keyword>
<dbReference type="PANTHER" id="PTHR30290">
    <property type="entry name" value="PERIPLASMIC BINDING COMPONENT OF ABC TRANSPORTER"/>
    <property type="match status" value="1"/>
</dbReference>
<evidence type="ECO:0000256" key="4">
    <source>
        <dbReference type="ARBA" id="ARBA00022729"/>
    </source>
</evidence>
<dbReference type="InterPro" id="IPR030678">
    <property type="entry name" value="Peptide/Ni-bd"/>
</dbReference>
<dbReference type="EMBL" id="VFPA01000006">
    <property type="protein sequence ID" value="TQM02775.1"/>
    <property type="molecule type" value="Genomic_DNA"/>
</dbReference>
<reference evidence="6 7" key="1">
    <citation type="submission" date="2019-06" db="EMBL/GenBank/DDBJ databases">
        <title>Sequencing the genomes of 1000 actinobacteria strains.</title>
        <authorList>
            <person name="Klenk H.-P."/>
        </authorList>
    </citation>
    <scope>NUCLEOTIDE SEQUENCE [LARGE SCALE GENOMIC DNA]</scope>
    <source>
        <strain evidence="6 7">DSM 45301</strain>
    </source>
</reference>
<dbReference type="GO" id="GO:0015833">
    <property type="term" value="P:peptide transport"/>
    <property type="evidence" value="ECO:0007669"/>
    <property type="project" value="TreeGrafter"/>
</dbReference>
<feature type="domain" description="Solute-binding protein family 5" evidence="5">
    <location>
        <begin position="86"/>
        <end position="450"/>
    </location>
</feature>
<dbReference type="CDD" id="cd08512">
    <property type="entry name" value="PBP2_NikA_DppA_OppA_like_7"/>
    <property type="match status" value="1"/>
</dbReference>
<dbReference type="GO" id="GO:0030313">
    <property type="term" value="C:cell envelope"/>
    <property type="evidence" value="ECO:0007669"/>
    <property type="project" value="UniProtKB-SubCell"/>
</dbReference>
<dbReference type="OrthoDB" id="5240629at2"/>
<dbReference type="GO" id="GO:1904680">
    <property type="term" value="F:peptide transmembrane transporter activity"/>
    <property type="evidence" value="ECO:0007669"/>
    <property type="project" value="TreeGrafter"/>
</dbReference>
<sequence>MSPIHSRRARKSRAGAARAAAAVVVALGLTACSSTGPATQERTGIILGRAMDVTTLDISRSLCDTCQIYNAAVYETLLRASPDGGLEPLLAESWTANADNTQFTFTLRPDAVFSDGSPVEAKDVEWSWERLKNLAGSPSYFMSGISDVQAPDARTVVVTSELPNSAFFNITSSGYTGIINSDVAAANGATADADAASTDRAEQWFLDNSAGSGQYVLDSYAEGSQLVLRRNDAYWGETPNFSDVTIKEVTDSSAQLQQLQQGDIDVAMQPSFDALAQIENDPTLATEVVPSSNFVYLALSPGKPGGEALQDLRVREAIRKAIDYTSVIDATVAGNGERQATAIPNGFEGTEGLPLPEYDPEGAKALLAEAGYGDGLALQAVYPNFTIYGVSFTTMLQSIQQSLQGVGIQLDLQPLEYQAWADRLADGIPVTAVYFAPDHPDAIQYVQYFGLVEGSTWAERAGLPVNPEEQRLAAAALAETGEQRTAIYRRLAEQMYGDAVILPVVNPKYLLASSADVTGNNIDITRNLDLTRIRFVAG</sequence>
<name>A0A543D098_9PSEU</name>
<dbReference type="RefSeq" id="WP_142062114.1">
    <property type="nucleotide sequence ID" value="NZ_VFPA01000006.1"/>
</dbReference>
<evidence type="ECO:0000313" key="7">
    <source>
        <dbReference type="Proteomes" id="UP000315677"/>
    </source>
</evidence>
<proteinExistence type="inferred from homology"/>
<organism evidence="6 7">
    <name type="scientific">Pseudonocardia kunmingensis</name>
    <dbReference type="NCBI Taxonomy" id="630975"/>
    <lineage>
        <taxon>Bacteria</taxon>
        <taxon>Bacillati</taxon>
        <taxon>Actinomycetota</taxon>
        <taxon>Actinomycetes</taxon>
        <taxon>Pseudonocardiales</taxon>
        <taxon>Pseudonocardiaceae</taxon>
        <taxon>Pseudonocardia</taxon>
    </lineage>
</organism>
<comment type="caution">
    <text evidence="6">The sequence shown here is derived from an EMBL/GenBank/DDBJ whole genome shotgun (WGS) entry which is preliminary data.</text>
</comment>
<dbReference type="Pfam" id="PF00496">
    <property type="entry name" value="SBP_bac_5"/>
    <property type="match status" value="1"/>
</dbReference>
<evidence type="ECO:0000259" key="5">
    <source>
        <dbReference type="Pfam" id="PF00496"/>
    </source>
</evidence>
<evidence type="ECO:0000313" key="6">
    <source>
        <dbReference type="EMBL" id="TQM02775.1"/>
    </source>
</evidence>
<dbReference type="Gene3D" id="3.40.190.10">
    <property type="entry name" value="Periplasmic binding protein-like II"/>
    <property type="match status" value="1"/>
</dbReference>
<dbReference type="PANTHER" id="PTHR30290:SF10">
    <property type="entry name" value="PERIPLASMIC OLIGOPEPTIDE-BINDING PROTEIN-RELATED"/>
    <property type="match status" value="1"/>
</dbReference>